<evidence type="ECO:0000259" key="7">
    <source>
        <dbReference type="PROSITE" id="PS51369"/>
    </source>
</evidence>
<feature type="region of interest" description="Disordered" evidence="6">
    <location>
        <begin position="130"/>
        <end position="215"/>
    </location>
</feature>
<evidence type="ECO:0000313" key="9">
    <source>
        <dbReference type="EMBL" id="KAF3329796.1"/>
    </source>
</evidence>
<dbReference type="EMBL" id="SWLB01000014">
    <property type="protein sequence ID" value="KAF3329796.1"/>
    <property type="molecule type" value="Genomic_DNA"/>
</dbReference>
<dbReference type="Pfam" id="PF03634">
    <property type="entry name" value="TCP"/>
    <property type="match status" value="1"/>
</dbReference>
<keyword evidence="10" id="KW-1185">Reference proteome</keyword>
<evidence type="ECO:0000256" key="3">
    <source>
        <dbReference type="ARBA" id="ARBA00023125"/>
    </source>
</evidence>
<feature type="compositionally biased region" description="Polar residues" evidence="6">
    <location>
        <begin position="154"/>
        <end position="181"/>
    </location>
</feature>
<dbReference type="InterPro" id="IPR005333">
    <property type="entry name" value="Transcription_factor_TCP"/>
</dbReference>
<sequence length="440" mass="47571">MEADETNRPNNHNTKRPRGIGLTNGNACGAMTANTVSKIEEGDDESRKRMTPWQHPSSRIYRVSRASGGKDRHSKVYTAKGIRDRRVRLSVSTAIQFYDLQDRLGYDQPSKAIEWLIKAASAAIDKLPSLDSSSFLNSTRPEGETDMDPDVAGYNNNNQLTRSGCSSTSETSKGSVLSLSRSENRVKARERARERTKDKEKSQDDTPHATTAQGGASFTELLTGASSHGGAAAGPTSSSGDCIAQKQEGGWHLPTAAVLTTADYLNQSGFYPHNRKNQNHNQPPQIHHGFSPQAYSNFPQMGMMSLNFSPNVTAAGSPTVAVAPGDHQEMQQFSFLQDSSNLIPVAAAVGPTTGDYNLNFSISSGLNLVGVNRGTLQSNSPSSQIHHHNQHHHQHSHHLDGSNLPFYFSTPAGGGGAGATSAENQFIQLWDGYNKEKGKD</sequence>
<protein>
    <submittedName>
        <fullName evidence="9">Transcription factor PCF6-like protein</fullName>
    </submittedName>
</protein>
<comment type="subcellular location">
    <subcellularLocation>
        <location evidence="1">Nucleus</location>
    </subcellularLocation>
</comment>
<keyword evidence="3" id="KW-0238">DNA-binding</keyword>
<keyword evidence="5" id="KW-0539">Nucleus</keyword>
<comment type="caution">
    <text evidence="9">The sequence shown here is derived from an EMBL/GenBank/DDBJ whole genome shotgun (WGS) entry which is preliminary data.</text>
</comment>
<dbReference type="OrthoDB" id="688758at2759"/>
<dbReference type="InterPro" id="IPR017887">
    <property type="entry name" value="TF_TCP_subgr"/>
</dbReference>
<dbReference type="GO" id="GO:0043565">
    <property type="term" value="F:sequence-specific DNA binding"/>
    <property type="evidence" value="ECO:0007669"/>
    <property type="project" value="TreeGrafter"/>
</dbReference>
<feature type="domain" description="TCP" evidence="7">
    <location>
        <begin position="69"/>
        <end position="127"/>
    </location>
</feature>
<gene>
    <name evidence="9" type="ORF">FCM35_KLT05127</name>
</gene>
<dbReference type="GO" id="GO:0005634">
    <property type="term" value="C:nucleus"/>
    <property type="evidence" value="ECO:0007669"/>
    <property type="project" value="UniProtKB-SubCell"/>
</dbReference>
<feature type="region of interest" description="Disordered" evidence="6">
    <location>
        <begin position="1"/>
        <end position="26"/>
    </location>
</feature>
<evidence type="ECO:0000256" key="1">
    <source>
        <dbReference type="ARBA" id="ARBA00004123"/>
    </source>
</evidence>
<keyword evidence="4" id="KW-0804">Transcription</keyword>
<evidence type="ECO:0000256" key="2">
    <source>
        <dbReference type="ARBA" id="ARBA00023015"/>
    </source>
</evidence>
<dbReference type="GO" id="GO:2000032">
    <property type="term" value="P:regulation of secondary shoot formation"/>
    <property type="evidence" value="ECO:0007669"/>
    <property type="project" value="TreeGrafter"/>
</dbReference>
<dbReference type="PROSITE" id="PS51369">
    <property type="entry name" value="TCP"/>
    <property type="match status" value="1"/>
</dbReference>
<evidence type="ECO:0000256" key="5">
    <source>
        <dbReference type="ARBA" id="ARBA00023242"/>
    </source>
</evidence>
<reference evidence="9" key="1">
    <citation type="submission" date="2020-01" db="EMBL/GenBank/DDBJ databases">
        <title>Genome sequence of Kobresia littledalei, the first chromosome-level genome in the family Cyperaceae.</title>
        <authorList>
            <person name="Qu G."/>
        </authorList>
    </citation>
    <scope>NUCLEOTIDE SEQUENCE</scope>
    <source>
        <strain evidence="9">C.B.Clarke</strain>
        <tissue evidence="9">Leaf</tissue>
    </source>
</reference>
<evidence type="ECO:0000256" key="4">
    <source>
        <dbReference type="ARBA" id="ARBA00023163"/>
    </source>
</evidence>
<dbReference type="InterPro" id="IPR017888">
    <property type="entry name" value="CYC/TB1_R_domain"/>
</dbReference>
<feature type="compositionally biased region" description="Basic residues" evidence="6">
    <location>
        <begin position="385"/>
        <end position="396"/>
    </location>
</feature>
<evidence type="ECO:0000259" key="8">
    <source>
        <dbReference type="PROSITE" id="PS51370"/>
    </source>
</evidence>
<evidence type="ECO:0000313" key="10">
    <source>
        <dbReference type="Proteomes" id="UP000623129"/>
    </source>
</evidence>
<feature type="domain" description="R" evidence="8">
    <location>
        <begin position="182"/>
        <end position="199"/>
    </location>
</feature>
<organism evidence="9 10">
    <name type="scientific">Carex littledalei</name>
    <dbReference type="NCBI Taxonomy" id="544730"/>
    <lineage>
        <taxon>Eukaryota</taxon>
        <taxon>Viridiplantae</taxon>
        <taxon>Streptophyta</taxon>
        <taxon>Embryophyta</taxon>
        <taxon>Tracheophyta</taxon>
        <taxon>Spermatophyta</taxon>
        <taxon>Magnoliopsida</taxon>
        <taxon>Liliopsida</taxon>
        <taxon>Poales</taxon>
        <taxon>Cyperaceae</taxon>
        <taxon>Cyperoideae</taxon>
        <taxon>Cariceae</taxon>
        <taxon>Carex</taxon>
        <taxon>Carex subgen. Euthyceras</taxon>
    </lineage>
</organism>
<dbReference type="PANTHER" id="PTHR31072">
    <property type="entry name" value="TRANSCRIPTION FACTOR TCP4-RELATED"/>
    <property type="match status" value="1"/>
</dbReference>
<accession>A0A833R4G0</accession>
<dbReference type="GO" id="GO:0003700">
    <property type="term" value="F:DNA-binding transcription factor activity"/>
    <property type="evidence" value="ECO:0007669"/>
    <property type="project" value="InterPro"/>
</dbReference>
<feature type="compositionally biased region" description="Polar residues" evidence="6">
    <location>
        <begin position="130"/>
        <end position="140"/>
    </location>
</feature>
<keyword evidence="2" id="KW-0805">Transcription regulation</keyword>
<name>A0A833R4G0_9POAL</name>
<dbReference type="Proteomes" id="UP000623129">
    <property type="component" value="Unassembled WGS sequence"/>
</dbReference>
<evidence type="ECO:0000256" key="6">
    <source>
        <dbReference type="SAM" id="MobiDB-lite"/>
    </source>
</evidence>
<dbReference type="PANTHER" id="PTHR31072:SF93">
    <property type="entry name" value="TRANSCRIPTION FACTOR TCP24"/>
    <property type="match status" value="1"/>
</dbReference>
<proteinExistence type="predicted"/>
<dbReference type="PROSITE" id="PS51370">
    <property type="entry name" value="R"/>
    <property type="match status" value="1"/>
</dbReference>
<dbReference type="AlphaFoldDB" id="A0A833R4G0"/>
<feature type="region of interest" description="Disordered" evidence="6">
    <location>
        <begin position="373"/>
        <end position="404"/>
    </location>
</feature>
<feature type="compositionally biased region" description="Basic and acidic residues" evidence="6">
    <location>
        <begin position="182"/>
        <end position="207"/>
    </location>
</feature>